<accession>A0A6G1H2R8</accession>
<gene>
    <name evidence="7" type="ORF">K402DRAFT_331034</name>
</gene>
<proteinExistence type="inferred from homology"/>
<evidence type="ECO:0000256" key="1">
    <source>
        <dbReference type="ARBA" id="ARBA00005964"/>
    </source>
</evidence>
<dbReference type="InterPro" id="IPR050654">
    <property type="entry name" value="AChE-related_enzymes"/>
</dbReference>
<keyword evidence="5" id="KW-1133">Transmembrane helix</keyword>
<feature type="domain" description="Carboxylesterase type B" evidence="6">
    <location>
        <begin position="7"/>
        <end position="344"/>
    </location>
</feature>
<protein>
    <recommendedName>
        <fullName evidence="3">Carboxylic ester hydrolase</fullName>
        <ecNumber evidence="3">3.1.1.-</ecNumber>
    </recommendedName>
</protein>
<dbReference type="EMBL" id="ML977153">
    <property type="protein sequence ID" value="KAF1987299.1"/>
    <property type="molecule type" value="Genomic_DNA"/>
</dbReference>
<evidence type="ECO:0000256" key="4">
    <source>
        <dbReference type="SAM" id="MobiDB-lite"/>
    </source>
</evidence>
<dbReference type="InterPro" id="IPR002018">
    <property type="entry name" value="CarbesteraseB"/>
</dbReference>
<keyword evidence="8" id="KW-1185">Reference proteome</keyword>
<evidence type="ECO:0000256" key="5">
    <source>
        <dbReference type="SAM" id="Phobius"/>
    </source>
</evidence>
<dbReference type="Proteomes" id="UP000800041">
    <property type="component" value="Unassembled WGS sequence"/>
</dbReference>
<dbReference type="AlphaFoldDB" id="A0A6G1H2R8"/>
<keyword evidence="5" id="KW-0472">Membrane</keyword>
<evidence type="ECO:0000256" key="2">
    <source>
        <dbReference type="ARBA" id="ARBA00022801"/>
    </source>
</evidence>
<feature type="region of interest" description="Disordered" evidence="4">
    <location>
        <begin position="482"/>
        <end position="503"/>
    </location>
</feature>
<evidence type="ECO:0000256" key="3">
    <source>
        <dbReference type="RuleBase" id="RU361235"/>
    </source>
</evidence>
<evidence type="ECO:0000313" key="7">
    <source>
        <dbReference type="EMBL" id="KAF1987299.1"/>
    </source>
</evidence>
<evidence type="ECO:0000259" key="6">
    <source>
        <dbReference type="Pfam" id="PF00135"/>
    </source>
</evidence>
<dbReference type="SUPFAM" id="SSF53474">
    <property type="entry name" value="alpha/beta-Hydrolases"/>
    <property type="match status" value="1"/>
</dbReference>
<dbReference type="Gene3D" id="3.40.50.1820">
    <property type="entry name" value="alpha/beta hydrolase"/>
    <property type="match status" value="2"/>
</dbReference>
<reference evidence="7" key="1">
    <citation type="journal article" date="2020" name="Stud. Mycol.">
        <title>101 Dothideomycetes genomes: a test case for predicting lifestyles and emergence of pathogens.</title>
        <authorList>
            <person name="Haridas S."/>
            <person name="Albert R."/>
            <person name="Binder M."/>
            <person name="Bloem J."/>
            <person name="Labutti K."/>
            <person name="Salamov A."/>
            <person name="Andreopoulos B."/>
            <person name="Baker S."/>
            <person name="Barry K."/>
            <person name="Bills G."/>
            <person name="Bluhm B."/>
            <person name="Cannon C."/>
            <person name="Castanera R."/>
            <person name="Culley D."/>
            <person name="Daum C."/>
            <person name="Ezra D."/>
            <person name="Gonzalez J."/>
            <person name="Henrissat B."/>
            <person name="Kuo A."/>
            <person name="Liang C."/>
            <person name="Lipzen A."/>
            <person name="Lutzoni F."/>
            <person name="Magnuson J."/>
            <person name="Mondo S."/>
            <person name="Nolan M."/>
            <person name="Ohm R."/>
            <person name="Pangilinan J."/>
            <person name="Park H.-J."/>
            <person name="Ramirez L."/>
            <person name="Alfaro M."/>
            <person name="Sun H."/>
            <person name="Tritt A."/>
            <person name="Yoshinaga Y."/>
            <person name="Zwiers L.-H."/>
            <person name="Turgeon B."/>
            <person name="Goodwin S."/>
            <person name="Spatafora J."/>
            <person name="Crous P."/>
            <person name="Grigoriev I."/>
        </authorList>
    </citation>
    <scope>NUCLEOTIDE SEQUENCE</scope>
    <source>
        <strain evidence="7">CBS 113979</strain>
    </source>
</reference>
<keyword evidence="5" id="KW-0812">Transmembrane</keyword>
<name>A0A6G1H2R8_9PEZI</name>
<dbReference type="Pfam" id="PF00135">
    <property type="entry name" value="COesterase"/>
    <property type="match status" value="2"/>
</dbReference>
<dbReference type="EC" id="3.1.1.-" evidence="3"/>
<evidence type="ECO:0000313" key="8">
    <source>
        <dbReference type="Proteomes" id="UP000800041"/>
    </source>
</evidence>
<dbReference type="OrthoDB" id="408631at2759"/>
<feature type="domain" description="Carboxylesterase type B" evidence="6">
    <location>
        <begin position="345"/>
        <end position="456"/>
    </location>
</feature>
<organism evidence="7 8">
    <name type="scientific">Aulographum hederae CBS 113979</name>
    <dbReference type="NCBI Taxonomy" id="1176131"/>
    <lineage>
        <taxon>Eukaryota</taxon>
        <taxon>Fungi</taxon>
        <taxon>Dikarya</taxon>
        <taxon>Ascomycota</taxon>
        <taxon>Pezizomycotina</taxon>
        <taxon>Dothideomycetes</taxon>
        <taxon>Pleosporomycetidae</taxon>
        <taxon>Aulographales</taxon>
        <taxon>Aulographaceae</taxon>
    </lineage>
</organism>
<dbReference type="PROSITE" id="PS00122">
    <property type="entry name" value="CARBOXYLESTERASE_B_1"/>
    <property type="match status" value="1"/>
</dbReference>
<keyword evidence="2 3" id="KW-0378">Hydrolase</keyword>
<feature type="transmembrane region" description="Helical" evidence="5">
    <location>
        <begin position="512"/>
        <end position="532"/>
    </location>
</feature>
<comment type="similarity">
    <text evidence="1 3">Belongs to the type-B carboxylesterase/lipase family.</text>
</comment>
<dbReference type="InterPro" id="IPR029058">
    <property type="entry name" value="AB_hydrolase_fold"/>
</dbReference>
<dbReference type="InterPro" id="IPR019826">
    <property type="entry name" value="Carboxylesterase_B_AS"/>
</dbReference>
<dbReference type="PANTHER" id="PTHR43918:SF4">
    <property type="entry name" value="CARBOXYLIC ESTER HYDROLASE"/>
    <property type="match status" value="1"/>
</dbReference>
<sequence length="533" mass="57041">MEIGRGVQTSSGMVVGHASMWKPEVSEYLGIPYAMPPVENRRFAAPEKFMGNGTFMADRFTMASPELVAYGAAMGGGTPDARHIYAEDCLSVNVWTKPQTGEKSKAVLLWIYGGGKYDCFSSGTSNAPFYNGARFADEHDVVVVSFNYRINIFGFPNAPGLPDQNVGLLDQRMAVEWARDNIAAFGGDPKRITLFGESAGGASVDYYAFAWPEDPVVAGFIAQSGTAAGGIARKRNMTQDPYANWYMISEKMMCGGAEAGPERTLECMRGKPADQLMNTVAMSGFGPFPDNKTIYGDMMSRFMGEQFAKKPLLVGNNDNEPALFQLFSMGKPAPMNDEERKAEEIGFSCPSGFSAAARRMANVPAWRYRYMGVWQNTALAPDMGAYHSAEIPLVFGATEQKPGASMNTPEEEMLSMNMMTAWAMFAKDPERGLSSMGWPMYDPAGDTLIRLGFNNMSKPDFAAVSMYDADCAAAGFNMSGSTSSNSTGGSNGGGNGGGNGGSGGGMTGDTMGMGNGLSVVLLAFCASVALFFM</sequence>
<feature type="compositionally biased region" description="Gly residues" evidence="4">
    <location>
        <begin position="489"/>
        <end position="503"/>
    </location>
</feature>
<dbReference type="GO" id="GO:0052689">
    <property type="term" value="F:carboxylic ester hydrolase activity"/>
    <property type="evidence" value="ECO:0007669"/>
    <property type="project" value="TreeGrafter"/>
</dbReference>
<dbReference type="PANTHER" id="PTHR43918">
    <property type="entry name" value="ACETYLCHOLINESTERASE"/>
    <property type="match status" value="1"/>
</dbReference>